<dbReference type="EMBL" id="BLLF01000559">
    <property type="protein sequence ID" value="GFH12967.1"/>
    <property type="molecule type" value="Genomic_DNA"/>
</dbReference>
<feature type="non-terminal residue" evidence="2">
    <location>
        <position position="236"/>
    </location>
</feature>
<comment type="caution">
    <text evidence="2">The sequence shown here is derived from an EMBL/GenBank/DDBJ whole genome shotgun (WGS) entry which is preliminary data.</text>
</comment>
<dbReference type="Proteomes" id="UP000485058">
    <property type="component" value="Unassembled WGS sequence"/>
</dbReference>
<name>A0A699YRW2_HAELA</name>
<reference evidence="2 3" key="1">
    <citation type="submission" date="2020-02" db="EMBL/GenBank/DDBJ databases">
        <title>Draft genome sequence of Haematococcus lacustris strain NIES-144.</title>
        <authorList>
            <person name="Morimoto D."/>
            <person name="Nakagawa S."/>
            <person name="Yoshida T."/>
            <person name="Sawayama S."/>
        </authorList>
    </citation>
    <scope>NUCLEOTIDE SEQUENCE [LARGE SCALE GENOMIC DNA]</scope>
    <source>
        <strain evidence="2 3">NIES-144</strain>
    </source>
</reference>
<protein>
    <submittedName>
        <fullName evidence="2">Uncharacterized protein</fullName>
    </submittedName>
</protein>
<accession>A0A699YRW2</accession>
<keyword evidence="3" id="KW-1185">Reference proteome</keyword>
<dbReference type="AlphaFoldDB" id="A0A699YRW2"/>
<proteinExistence type="predicted"/>
<evidence type="ECO:0000313" key="3">
    <source>
        <dbReference type="Proteomes" id="UP000485058"/>
    </source>
</evidence>
<feature type="non-terminal residue" evidence="2">
    <location>
        <position position="1"/>
    </location>
</feature>
<feature type="region of interest" description="Disordered" evidence="1">
    <location>
        <begin position="99"/>
        <end position="120"/>
    </location>
</feature>
<sequence>MGSMLVFVAVSSPSCHRRTTKVTNAGHLKARRGSLCQGSKNLATKRSTAQHDVIILIAPVHPSQSERTVAGGLSHAHLDVPNLPVPRAQVLQGKEVPAMETGQHHNEPASERCPCKHCRNPRRSQRCQLKWLDMHLRGTADDGLYVRRELMKLAKKLQYHVESDPASPDAVQRIVEEAEMGSQEESGSSTTSTSQTPLTTCCLLQLMMEEHPEELLSLTEDLLPHRHDLASKSYSK</sequence>
<evidence type="ECO:0000256" key="1">
    <source>
        <dbReference type="SAM" id="MobiDB-lite"/>
    </source>
</evidence>
<evidence type="ECO:0000313" key="2">
    <source>
        <dbReference type="EMBL" id="GFH12967.1"/>
    </source>
</evidence>
<organism evidence="2 3">
    <name type="scientific">Haematococcus lacustris</name>
    <name type="common">Green alga</name>
    <name type="synonym">Haematococcus pluvialis</name>
    <dbReference type="NCBI Taxonomy" id="44745"/>
    <lineage>
        <taxon>Eukaryota</taxon>
        <taxon>Viridiplantae</taxon>
        <taxon>Chlorophyta</taxon>
        <taxon>core chlorophytes</taxon>
        <taxon>Chlorophyceae</taxon>
        <taxon>CS clade</taxon>
        <taxon>Chlamydomonadales</taxon>
        <taxon>Haematococcaceae</taxon>
        <taxon>Haematococcus</taxon>
    </lineage>
</organism>
<feature type="compositionally biased region" description="Basic and acidic residues" evidence="1">
    <location>
        <begin position="102"/>
        <end position="114"/>
    </location>
</feature>
<gene>
    <name evidence="2" type="ORF">HaLaN_08757</name>
</gene>